<accession>A0AB73C129</accession>
<evidence type="ECO:0000313" key="1">
    <source>
        <dbReference type="EMBL" id="KDE70110.1"/>
    </source>
</evidence>
<proteinExistence type="predicted"/>
<gene>
    <name evidence="1" type="ORF">FUSO8_10140</name>
</gene>
<protein>
    <submittedName>
        <fullName evidence="1">Uncharacterized protein</fullName>
    </submittedName>
</protein>
<evidence type="ECO:0000313" key="2">
    <source>
        <dbReference type="Proteomes" id="UP000027058"/>
    </source>
</evidence>
<dbReference type="Proteomes" id="UP000027058">
    <property type="component" value="Unassembled WGS sequence"/>
</dbReference>
<sequence>MEDNLKKAEIIKKFRTIGIAELEQEIRERGKYKVFSEFAEIMDKRSYFTVNVEGEICRKKVNPILLEFPYEENAKTLAKMILDYGTPEERQRIHPIARLSNVEIPVLKRKLMTTLVHQNFEHAKRYAKELFLREEETFWKLLHRFVELGEKESQKREVLRAFQVCMQVVKYDERLFHLYLSFLTRYRDNY</sequence>
<dbReference type="EMBL" id="JAAH01000151">
    <property type="protein sequence ID" value="KDE70110.1"/>
    <property type="molecule type" value="Genomic_DNA"/>
</dbReference>
<dbReference type="AlphaFoldDB" id="A0AB73C129"/>
<name>A0AB73C129_9FUSO</name>
<comment type="caution">
    <text evidence="1">The sequence shown here is derived from an EMBL/GenBank/DDBJ whole genome shotgun (WGS) entry which is preliminary data.</text>
</comment>
<organism evidence="1 2">
    <name type="scientific">Fusobacterium necrophorum DJ-2</name>
    <dbReference type="NCBI Taxonomy" id="1441737"/>
    <lineage>
        <taxon>Bacteria</taxon>
        <taxon>Fusobacteriati</taxon>
        <taxon>Fusobacteriota</taxon>
        <taxon>Fusobacteriia</taxon>
        <taxon>Fusobacteriales</taxon>
        <taxon>Fusobacteriaceae</taxon>
        <taxon>Fusobacterium</taxon>
    </lineage>
</organism>
<reference evidence="1 2" key="1">
    <citation type="submission" date="2014-01" db="EMBL/GenBank/DDBJ databases">
        <title>Comparative genomics of Fusobacterium necrophorum wild isolates.</title>
        <authorList>
            <person name="Kittichotirat W."/>
            <person name="Bumgarner R.E."/>
            <person name="Lawrence P."/>
        </authorList>
    </citation>
    <scope>NUCLEOTIDE SEQUENCE [LARGE SCALE GENOMIC DNA]</scope>
    <source>
        <strain evidence="1 2">DJ-2</strain>
    </source>
</reference>